<dbReference type="EMBL" id="JAFMYV010000013">
    <property type="protein sequence ID" value="MBO0939239.1"/>
    <property type="molecule type" value="Genomic_DNA"/>
</dbReference>
<keyword evidence="1" id="KW-0812">Transmembrane</keyword>
<protein>
    <submittedName>
        <fullName evidence="2">Uncharacterized protein</fullName>
    </submittedName>
</protein>
<feature type="transmembrane region" description="Helical" evidence="1">
    <location>
        <begin position="92"/>
        <end position="110"/>
    </location>
</feature>
<gene>
    <name evidence="2" type="ORF">J2I47_21985</name>
</gene>
<reference evidence="2" key="1">
    <citation type="submission" date="2021-03" db="EMBL/GenBank/DDBJ databases">
        <title>Fibrella sp. HMF5335 genome sequencing and assembly.</title>
        <authorList>
            <person name="Kang H."/>
            <person name="Kim H."/>
            <person name="Bae S."/>
            <person name="Joh K."/>
        </authorList>
    </citation>
    <scope>NUCLEOTIDE SEQUENCE</scope>
    <source>
        <strain evidence="2">HMF5335</strain>
    </source>
</reference>
<dbReference type="AlphaFoldDB" id="A0A939GL00"/>
<dbReference type="Proteomes" id="UP000664034">
    <property type="component" value="Unassembled WGS sequence"/>
</dbReference>
<dbReference type="RefSeq" id="WP_207366771.1">
    <property type="nucleotide sequence ID" value="NZ_JAFMYV010000013.1"/>
</dbReference>
<keyword evidence="1" id="KW-0472">Membrane</keyword>
<evidence type="ECO:0000256" key="1">
    <source>
        <dbReference type="SAM" id="Phobius"/>
    </source>
</evidence>
<sequence length="113" mass="13117">MNENPPNHATNEELKRQNAALMQKLHVANQQVTVQQNDSQEKLLKMGSELLDTYLKNKANTERFLAEKQAEYQYKELETVERLDFRDKIYKGLMLVFLIASLLGSTQSLFKNV</sequence>
<keyword evidence="1" id="KW-1133">Transmembrane helix</keyword>
<accession>A0A939GL00</accession>
<proteinExistence type="predicted"/>
<organism evidence="2 3">
    <name type="scientific">Fibrella rubiginis</name>
    <dbReference type="NCBI Taxonomy" id="2817060"/>
    <lineage>
        <taxon>Bacteria</taxon>
        <taxon>Pseudomonadati</taxon>
        <taxon>Bacteroidota</taxon>
        <taxon>Cytophagia</taxon>
        <taxon>Cytophagales</taxon>
        <taxon>Spirosomataceae</taxon>
        <taxon>Fibrella</taxon>
    </lineage>
</organism>
<evidence type="ECO:0000313" key="3">
    <source>
        <dbReference type="Proteomes" id="UP000664034"/>
    </source>
</evidence>
<name>A0A939GL00_9BACT</name>
<keyword evidence="3" id="KW-1185">Reference proteome</keyword>
<comment type="caution">
    <text evidence="2">The sequence shown here is derived from an EMBL/GenBank/DDBJ whole genome shotgun (WGS) entry which is preliminary data.</text>
</comment>
<evidence type="ECO:0000313" key="2">
    <source>
        <dbReference type="EMBL" id="MBO0939239.1"/>
    </source>
</evidence>